<dbReference type="GO" id="GO:0006355">
    <property type="term" value="P:regulation of DNA-templated transcription"/>
    <property type="evidence" value="ECO:0007669"/>
    <property type="project" value="InterPro"/>
</dbReference>
<dbReference type="GO" id="GO:0005524">
    <property type="term" value="F:ATP binding"/>
    <property type="evidence" value="ECO:0007669"/>
    <property type="project" value="UniProtKB-KW"/>
</dbReference>
<protein>
    <submittedName>
        <fullName evidence="6">Regulatory protein, Fis family</fullName>
    </submittedName>
</protein>
<dbReference type="Gene3D" id="3.40.50.2300">
    <property type="match status" value="1"/>
</dbReference>
<evidence type="ECO:0000256" key="2">
    <source>
        <dbReference type="ARBA" id="ARBA00022840"/>
    </source>
</evidence>
<dbReference type="GO" id="GO:0043565">
    <property type="term" value="F:sequence-specific DNA binding"/>
    <property type="evidence" value="ECO:0007669"/>
    <property type="project" value="InterPro"/>
</dbReference>
<dbReference type="Pfam" id="PF25601">
    <property type="entry name" value="AAA_lid_14"/>
    <property type="match status" value="1"/>
</dbReference>
<dbReference type="Pfam" id="PF06506">
    <property type="entry name" value="PrpR_N"/>
    <property type="match status" value="1"/>
</dbReference>
<dbReference type="Gene3D" id="3.40.50.10660">
    <property type="entry name" value="PrpR receptor domain-like"/>
    <property type="match status" value="1"/>
</dbReference>
<dbReference type="InterPro" id="IPR027417">
    <property type="entry name" value="P-loop_NTPase"/>
</dbReference>
<evidence type="ECO:0000259" key="5">
    <source>
        <dbReference type="PROSITE" id="PS50045"/>
    </source>
</evidence>
<dbReference type="SUPFAM" id="SSF159800">
    <property type="entry name" value="PrpR receptor domain-like"/>
    <property type="match status" value="1"/>
</dbReference>
<dbReference type="Pfam" id="PF02954">
    <property type="entry name" value="HTH_8"/>
    <property type="match status" value="1"/>
</dbReference>
<keyword evidence="2" id="KW-0067">ATP-binding</keyword>
<dbReference type="InterPro" id="IPR010524">
    <property type="entry name" value="Sig_transdc_resp-reg_PrpR_N"/>
</dbReference>
<reference evidence="7" key="1">
    <citation type="submission" date="2017-01" db="EMBL/GenBank/DDBJ databases">
        <authorList>
            <person name="Varghese N."/>
            <person name="Submissions S."/>
        </authorList>
    </citation>
    <scope>NUCLEOTIDE SEQUENCE [LARGE SCALE GENOMIC DNA]</scope>
    <source>
        <strain evidence="7">MNA4</strain>
    </source>
</reference>
<gene>
    <name evidence="6" type="ORF">SAMN05428946_0012</name>
</gene>
<dbReference type="Gene3D" id="1.10.8.60">
    <property type="match status" value="1"/>
</dbReference>
<dbReference type="GO" id="GO:0000156">
    <property type="term" value="F:phosphorelay response regulator activity"/>
    <property type="evidence" value="ECO:0007669"/>
    <property type="project" value="InterPro"/>
</dbReference>
<dbReference type="InterPro" id="IPR058031">
    <property type="entry name" value="AAA_lid_NorR"/>
</dbReference>
<feature type="domain" description="Sigma-54 factor interaction" evidence="5">
    <location>
        <begin position="419"/>
        <end position="482"/>
    </location>
</feature>
<dbReference type="EMBL" id="FTPL01000001">
    <property type="protein sequence ID" value="SIT66067.1"/>
    <property type="molecule type" value="Genomic_DNA"/>
</dbReference>
<evidence type="ECO:0000256" key="1">
    <source>
        <dbReference type="ARBA" id="ARBA00022741"/>
    </source>
</evidence>
<accession>A0A1U7PIK4</accession>
<proteinExistence type="predicted"/>
<dbReference type="PANTHER" id="PTHR32071">
    <property type="entry name" value="TRANSCRIPTIONAL REGULATORY PROTEIN"/>
    <property type="match status" value="1"/>
</dbReference>
<organism evidence="6 7">
    <name type="scientific">Edaphobacillus lindanitolerans</name>
    <dbReference type="NCBI Taxonomy" id="550447"/>
    <lineage>
        <taxon>Bacteria</taxon>
        <taxon>Bacillati</taxon>
        <taxon>Bacillota</taxon>
        <taxon>Bacilli</taxon>
        <taxon>Bacillales</taxon>
        <taxon>Bacillaceae</taxon>
        <taxon>Edaphobacillus</taxon>
    </lineage>
</organism>
<evidence type="ECO:0000256" key="3">
    <source>
        <dbReference type="ARBA" id="ARBA00023015"/>
    </source>
</evidence>
<evidence type="ECO:0000256" key="4">
    <source>
        <dbReference type="ARBA" id="ARBA00023163"/>
    </source>
</evidence>
<keyword evidence="1" id="KW-0547">Nucleotide-binding</keyword>
<dbReference type="PROSITE" id="PS50045">
    <property type="entry name" value="SIGMA54_INTERACT_4"/>
    <property type="match status" value="1"/>
</dbReference>
<dbReference type="AlphaFoldDB" id="A0A1U7PIK4"/>
<dbReference type="Gene3D" id="1.10.10.60">
    <property type="entry name" value="Homeodomain-like"/>
    <property type="match status" value="1"/>
</dbReference>
<sequence length="556" mass="60875">MRKMNIKSYWIAPYPAMKSVIHGSIARMQGMTVEIREGNLGAALPVLKEAEAAGADVIVSRGGTAKLLKSRTSLPVIDIHISGYDVLRAVTVAEGYPGRKAIVGFSGITAGARVIVDLLGLKIELHTVEDESEVTGIIGRLKEQGIRLVMGDVVTVNSATGMGLESILIQSGAESILDAYERAKDIQRLLSGAKRELAMFRSAMAHQADGAVILNEAGEPVWSGGQVPVSGPSAGAGYGSLASSVSVRLAETEYGTMKVTSKPFHSEGEDGTLLLFEKLREHPSQAEYQTVHHPPVIIAESDAMQKLMGEIEERIGKRLWVILGERGTGRSALAAHIHYRKHQDEGLMLTVPAEEALIQSPLDRDIRTVCLTRLDILTADQHAGLAERVDEWLEKGLTVILAAEPEFRFYQAYGEAVCLNLPPLRERSEDIRALAAWCVARFHQDEGSPVVRIGEDAEERLSSYPWPGNGIELTQVIRKAVRNSEGAVMSSADLECLIPREPEFENSHPDPLLTGTLEEIERTIIERILEEEQGNQTKTAKRLGINRTTLWRKLRL</sequence>
<keyword evidence="3" id="KW-0805">Transcription regulation</keyword>
<keyword evidence="7" id="KW-1185">Reference proteome</keyword>
<dbReference type="PRINTS" id="PR01590">
    <property type="entry name" value="HTHFIS"/>
</dbReference>
<dbReference type="InterPro" id="IPR002078">
    <property type="entry name" value="Sigma_54_int"/>
</dbReference>
<evidence type="ECO:0000313" key="6">
    <source>
        <dbReference type="EMBL" id="SIT66067.1"/>
    </source>
</evidence>
<name>A0A1U7PIK4_9BACI</name>
<dbReference type="Proteomes" id="UP000187550">
    <property type="component" value="Unassembled WGS sequence"/>
</dbReference>
<dbReference type="SUPFAM" id="SSF46689">
    <property type="entry name" value="Homeodomain-like"/>
    <property type="match status" value="1"/>
</dbReference>
<dbReference type="SUPFAM" id="SSF52540">
    <property type="entry name" value="P-loop containing nucleoside triphosphate hydrolases"/>
    <property type="match status" value="1"/>
</dbReference>
<evidence type="ECO:0000313" key="7">
    <source>
        <dbReference type="Proteomes" id="UP000187550"/>
    </source>
</evidence>
<dbReference type="InterPro" id="IPR009057">
    <property type="entry name" value="Homeodomain-like_sf"/>
</dbReference>
<dbReference type="InterPro" id="IPR002197">
    <property type="entry name" value="HTH_Fis"/>
</dbReference>
<dbReference type="STRING" id="550447.SAMN05428946_0012"/>
<keyword evidence="4" id="KW-0804">Transcription</keyword>